<name>A0A9Q3KAC3_9BASI</name>
<protein>
    <submittedName>
        <fullName evidence="1">Uncharacterized protein</fullName>
    </submittedName>
</protein>
<keyword evidence="2" id="KW-1185">Reference proteome</keyword>
<proteinExistence type="predicted"/>
<reference evidence="1" key="1">
    <citation type="submission" date="2021-03" db="EMBL/GenBank/DDBJ databases">
        <title>Draft genome sequence of rust myrtle Austropuccinia psidii MF-1, a brazilian biotype.</title>
        <authorList>
            <person name="Quecine M.C."/>
            <person name="Pachon D.M.R."/>
            <person name="Bonatelli M.L."/>
            <person name="Correr F.H."/>
            <person name="Franceschini L.M."/>
            <person name="Leite T.F."/>
            <person name="Margarido G.R.A."/>
            <person name="Almeida C.A."/>
            <person name="Ferrarezi J.A."/>
            <person name="Labate C.A."/>
        </authorList>
    </citation>
    <scope>NUCLEOTIDE SEQUENCE</scope>
    <source>
        <strain evidence="1">MF-1</strain>
    </source>
</reference>
<gene>
    <name evidence="1" type="ORF">O181_115829</name>
</gene>
<comment type="caution">
    <text evidence="1">The sequence shown here is derived from an EMBL/GenBank/DDBJ whole genome shotgun (WGS) entry which is preliminary data.</text>
</comment>
<dbReference type="Proteomes" id="UP000765509">
    <property type="component" value="Unassembled WGS sequence"/>
</dbReference>
<organism evidence="1 2">
    <name type="scientific">Austropuccinia psidii MF-1</name>
    <dbReference type="NCBI Taxonomy" id="1389203"/>
    <lineage>
        <taxon>Eukaryota</taxon>
        <taxon>Fungi</taxon>
        <taxon>Dikarya</taxon>
        <taxon>Basidiomycota</taxon>
        <taxon>Pucciniomycotina</taxon>
        <taxon>Pucciniomycetes</taxon>
        <taxon>Pucciniales</taxon>
        <taxon>Sphaerophragmiaceae</taxon>
        <taxon>Austropuccinia</taxon>
    </lineage>
</organism>
<dbReference type="AlphaFoldDB" id="A0A9Q3KAC3"/>
<evidence type="ECO:0000313" key="2">
    <source>
        <dbReference type="Proteomes" id="UP000765509"/>
    </source>
</evidence>
<dbReference type="EMBL" id="AVOT02097692">
    <property type="protein sequence ID" value="MBW0576114.1"/>
    <property type="molecule type" value="Genomic_DNA"/>
</dbReference>
<evidence type="ECO:0000313" key="1">
    <source>
        <dbReference type="EMBL" id="MBW0576114.1"/>
    </source>
</evidence>
<accession>A0A9Q3KAC3</accession>
<sequence>MSRTLTYQGIENVQLRHHHVGRGIRLFSPYAPAPIWAHAPALAHAHAHAPTPAHSHSNVTAPHLPLHMHMQTNPHTHMPMQPHRTRSIVRRALPASSTKWQSCRGGVLSWMTW</sequence>